<evidence type="ECO:0000313" key="6">
    <source>
        <dbReference type="EMBL" id="PZF86735.1"/>
    </source>
</evidence>
<evidence type="ECO:0000313" key="7">
    <source>
        <dbReference type="Proteomes" id="UP000248764"/>
    </source>
</evidence>
<feature type="domain" description="Solute-binding protein family 5" evidence="5">
    <location>
        <begin position="58"/>
        <end position="423"/>
    </location>
</feature>
<dbReference type="EMBL" id="POTW01000001">
    <property type="protein sequence ID" value="PZF86735.1"/>
    <property type="molecule type" value="Genomic_DNA"/>
</dbReference>
<keyword evidence="7" id="KW-1185">Reference proteome</keyword>
<dbReference type="PROSITE" id="PS51257">
    <property type="entry name" value="PROKAR_LIPOPROTEIN"/>
    <property type="match status" value="1"/>
</dbReference>
<evidence type="ECO:0000256" key="2">
    <source>
        <dbReference type="ARBA" id="ARBA00022448"/>
    </source>
</evidence>
<dbReference type="SUPFAM" id="SSF53850">
    <property type="entry name" value="Periplasmic binding protein-like II"/>
    <property type="match status" value="1"/>
</dbReference>
<name>A0A2W2BHZ4_9ACTN</name>
<dbReference type="Pfam" id="PF00496">
    <property type="entry name" value="SBP_bac_5"/>
    <property type="match status" value="1"/>
</dbReference>
<evidence type="ECO:0000256" key="4">
    <source>
        <dbReference type="SAM" id="SignalP"/>
    </source>
</evidence>
<protein>
    <recommendedName>
        <fullName evidence="5">Solute-binding protein family 5 domain-containing protein</fullName>
    </recommendedName>
</protein>
<dbReference type="Proteomes" id="UP000248764">
    <property type="component" value="Unassembled WGS sequence"/>
</dbReference>
<accession>A0A2W2BHZ4</accession>
<dbReference type="Gene3D" id="3.10.105.10">
    <property type="entry name" value="Dipeptide-binding Protein, Domain 3"/>
    <property type="match status" value="1"/>
</dbReference>
<dbReference type="Gene3D" id="3.40.190.10">
    <property type="entry name" value="Periplasmic binding protein-like II"/>
    <property type="match status" value="1"/>
</dbReference>
<dbReference type="AlphaFoldDB" id="A0A2W2BHZ4"/>
<keyword evidence="2" id="KW-0813">Transport</keyword>
<dbReference type="GO" id="GO:1904680">
    <property type="term" value="F:peptide transmembrane transporter activity"/>
    <property type="evidence" value="ECO:0007669"/>
    <property type="project" value="TreeGrafter"/>
</dbReference>
<comment type="caution">
    <text evidence="6">The sequence shown here is derived from an EMBL/GenBank/DDBJ whole genome shotgun (WGS) entry which is preliminary data.</text>
</comment>
<reference evidence="6 7" key="1">
    <citation type="submission" date="2018-01" db="EMBL/GenBank/DDBJ databases">
        <title>Draft genome sequence of Jiangella sp. GTF31.</title>
        <authorList>
            <person name="Sahin N."/>
            <person name="Ay H."/>
            <person name="Saygin H."/>
        </authorList>
    </citation>
    <scope>NUCLEOTIDE SEQUENCE [LARGE SCALE GENOMIC DNA]</scope>
    <source>
        <strain evidence="6 7">GTF31</strain>
    </source>
</reference>
<evidence type="ECO:0000259" key="5">
    <source>
        <dbReference type="Pfam" id="PF00496"/>
    </source>
</evidence>
<evidence type="ECO:0000256" key="3">
    <source>
        <dbReference type="ARBA" id="ARBA00022729"/>
    </source>
</evidence>
<gene>
    <name evidence="6" type="ORF">C1I92_00760</name>
</gene>
<sequence length="618" mass="67071">MLRSAAVTLLALVTLAACSDDPASDAEGDRGEAGTLELVSAEIEAEPPGDVAEGTRYVVTVNLTPGVEWSDGTPLTAQDFLGQYDILWAQQAGLWESLTDVRATSETQLVFEASELSMNVMRQILRSNQTAASSQFGDIYTRLNQLRTSGADPAGPEVAAVLEELDAMAPTDPVAYGPFVIDPSSVTAQQMRMVKNDGGFNADKIGFDRVDVAWGQTQQTVPLILQDELDYTTDALTPSDVQAVEAKPNIELIRTPLGTGTGLWFNESIKPFDDKRFRQAVALVIDRERNAKVSLGDAGKPIEHMAGFSDTYVGDWLSEDVVAALNPYERDEAEATRLLEEAGLVKDGDTWTYDGEPLAFEITAPTDFPDFLASGKDVSAQLNEFGFQTQVRGIPAANRPDTILQGRYEAILDFSLVSAPEHPATSLDWNMAAGFFGTNNPESEGSKGLNWPWQQQAPDGTEVYIPDLLAEAVAGLDEEPQQAAVETLAQIFNDQLPVIPIFERWTTDPIAHGPRVTGWLASDHPVYENNQANDPYVAMQLLGGVLRPAEGADGSFHTSAAYAQPPNFSWNYYAGNSMYNTLTTPSYHATLPPLMWWSNAIDAWVACVAESYSVAEVG</sequence>
<feature type="chain" id="PRO_5039546207" description="Solute-binding protein family 5 domain-containing protein" evidence="4">
    <location>
        <begin position="20"/>
        <end position="618"/>
    </location>
</feature>
<dbReference type="InterPro" id="IPR000914">
    <property type="entry name" value="SBP_5_dom"/>
</dbReference>
<dbReference type="PANTHER" id="PTHR30290">
    <property type="entry name" value="PERIPLASMIC BINDING COMPONENT OF ABC TRANSPORTER"/>
    <property type="match status" value="1"/>
</dbReference>
<comment type="similarity">
    <text evidence="1">Belongs to the bacterial solute-binding protein 5 family.</text>
</comment>
<dbReference type="InterPro" id="IPR039424">
    <property type="entry name" value="SBP_5"/>
</dbReference>
<dbReference type="GO" id="GO:0015833">
    <property type="term" value="P:peptide transport"/>
    <property type="evidence" value="ECO:0007669"/>
    <property type="project" value="TreeGrafter"/>
</dbReference>
<feature type="signal peptide" evidence="4">
    <location>
        <begin position="1"/>
        <end position="19"/>
    </location>
</feature>
<organism evidence="6 7">
    <name type="scientific">Jiangella anatolica</name>
    <dbReference type="NCBI Taxonomy" id="2670374"/>
    <lineage>
        <taxon>Bacteria</taxon>
        <taxon>Bacillati</taxon>
        <taxon>Actinomycetota</taxon>
        <taxon>Actinomycetes</taxon>
        <taxon>Jiangellales</taxon>
        <taxon>Jiangellaceae</taxon>
        <taxon>Jiangella</taxon>
    </lineage>
</organism>
<proteinExistence type="inferred from homology"/>
<dbReference type="PANTHER" id="PTHR30290:SF9">
    <property type="entry name" value="OLIGOPEPTIDE-BINDING PROTEIN APPA"/>
    <property type="match status" value="1"/>
</dbReference>
<evidence type="ECO:0000256" key="1">
    <source>
        <dbReference type="ARBA" id="ARBA00005695"/>
    </source>
</evidence>
<keyword evidence="3 4" id="KW-0732">Signal</keyword>